<dbReference type="Proteomes" id="UP000521748">
    <property type="component" value="Unassembled WGS sequence"/>
</dbReference>
<gene>
    <name evidence="2" type="ORF">FHU41_001816</name>
</gene>
<evidence type="ECO:0000313" key="3">
    <source>
        <dbReference type="Proteomes" id="UP000521748"/>
    </source>
</evidence>
<reference evidence="2 3" key="1">
    <citation type="submission" date="2020-07" db="EMBL/GenBank/DDBJ databases">
        <title>Sequencing the genomes of 1000 actinobacteria strains.</title>
        <authorList>
            <person name="Klenk H.-P."/>
        </authorList>
    </citation>
    <scope>NUCLEOTIDE SEQUENCE [LARGE SCALE GENOMIC DNA]</scope>
    <source>
        <strain evidence="2 3">DSM 102047</strain>
    </source>
</reference>
<sequence length="147" mass="16974">MPPAWSLRQSLASDSSWIAELRAVVMRPDLERLELWDPVWVRERFLRGFHPEHTSVIEVEGAVVGVIAVRPETDEQWIEHFYLAPEYQGQGLGSAVLGHVMTMQRDHRPFRLNVLKGSPARRLYERHGFVYEHEDSVDVFLIAETGL</sequence>
<feature type="domain" description="N-acetyltransferase" evidence="1">
    <location>
        <begin position="19"/>
        <end position="147"/>
    </location>
</feature>
<dbReference type="Gene3D" id="3.40.630.30">
    <property type="match status" value="1"/>
</dbReference>
<dbReference type="InterPro" id="IPR016181">
    <property type="entry name" value="Acyl_CoA_acyltransferase"/>
</dbReference>
<dbReference type="EMBL" id="JACBYQ010000002">
    <property type="protein sequence ID" value="NYE95566.1"/>
    <property type="molecule type" value="Genomic_DNA"/>
</dbReference>
<proteinExistence type="predicted"/>
<name>A0A7Y9LU12_9MICC</name>
<dbReference type="InterPro" id="IPR000182">
    <property type="entry name" value="GNAT_dom"/>
</dbReference>
<dbReference type="RefSeq" id="WP_179389334.1">
    <property type="nucleotide sequence ID" value="NZ_JACBYQ010000002.1"/>
</dbReference>
<dbReference type="AlphaFoldDB" id="A0A7Y9LU12"/>
<dbReference type="PROSITE" id="PS51186">
    <property type="entry name" value="GNAT"/>
    <property type="match status" value="1"/>
</dbReference>
<dbReference type="Pfam" id="PF13508">
    <property type="entry name" value="Acetyltransf_7"/>
    <property type="match status" value="1"/>
</dbReference>
<dbReference type="SUPFAM" id="SSF55729">
    <property type="entry name" value="Acyl-CoA N-acyltransferases (Nat)"/>
    <property type="match status" value="1"/>
</dbReference>
<evidence type="ECO:0000313" key="2">
    <source>
        <dbReference type="EMBL" id="NYE95566.1"/>
    </source>
</evidence>
<protein>
    <submittedName>
        <fullName evidence="2">GNAT superfamily N-acetyltransferase</fullName>
    </submittedName>
</protein>
<comment type="caution">
    <text evidence="2">The sequence shown here is derived from an EMBL/GenBank/DDBJ whole genome shotgun (WGS) entry which is preliminary data.</text>
</comment>
<accession>A0A7Y9LU12</accession>
<dbReference type="PANTHER" id="PTHR43617">
    <property type="entry name" value="L-AMINO ACID N-ACETYLTRANSFERASE"/>
    <property type="match status" value="1"/>
</dbReference>
<organism evidence="2 3">
    <name type="scientific">Psychromicrobium silvestre</name>
    <dbReference type="NCBI Taxonomy" id="1645614"/>
    <lineage>
        <taxon>Bacteria</taxon>
        <taxon>Bacillati</taxon>
        <taxon>Actinomycetota</taxon>
        <taxon>Actinomycetes</taxon>
        <taxon>Micrococcales</taxon>
        <taxon>Micrococcaceae</taxon>
        <taxon>Psychromicrobium</taxon>
    </lineage>
</organism>
<keyword evidence="2" id="KW-0808">Transferase</keyword>
<dbReference type="InterPro" id="IPR050276">
    <property type="entry name" value="MshD_Acetyltransferase"/>
</dbReference>
<dbReference type="PANTHER" id="PTHR43617:SF20">
    <property type="entry name" value="N-ALPHA-ACETYLTRANSFERASE RIMI"/>
    <property type="match status" value="1"/>
</dbReference>
<evidence type="ECO:0000259" key="1">
    <source>
        <dbReference type="PROSITE" id="PS51186"/>
    </source>
</evidence>
<dbReference type="CDD" id="cd04301">
    <property type="entry name" value="NAT_SF"/>
    <property type="match status" value="1"/>
</dbReference>
<dbReference type="GO" id="GO:0008999">
    <property type="term" value="F:protein-N-terminal-alanine acetyltransferase activity"/>
    <property type="evidence" value="ECO:0007669"/>
    <property type="project" value="TreeGrafter"/>
</dbReference>
<keyword evidence="3" id="KW-1185">Reference proteome</keyword>